<dbReference type="Pfam" id="PF00121">
    <property type="entry name" value="TIM"/>
    <property type="match status" value="1"/>
</dbReference>
<dbReference type="GO" id="GO:0006094">
    <property type="term" value="P:gluconeogenesis"/>
    <property type="evidence" value="ECO:0007669"/>
    <property type="project" value="UniProtKB-UniRule"/>
</dbReference>
<keyword evidence="5 8" id="KW-0963">Cytoplasm</keyword>
<comment type="catalytic activity">
    <reaction evidence="1">
        <text>L-erythrulose 1-phosphate = D-erythrulose 4-phosphate</text>
        <dbReference type="Rhea" id="RHEA:49588"/>
        <dbReference type="ChEBI" id="CHEBI:58002"/>
        <dbReference type="ChEBI" id="CHEBI:90796"/>
        <dbReference type="EC" id="5.3.1.33"/>
    </reaction>
</comment>
<dbReference type="AlphaFoldDB" id="A0A841J1V2"/>
<feature type="active site" description="Electrophile" evidence="8">
    <location>
        <position position="93"/>
    </location>
</feature>
<accession>A0A841J1V2</accession>
<evidence type="ECO:0000256" key="9">
    <source>
        <dbReference type="RuleBase" id="RU363013"/>
    </source>
</evidence>
<dbReference type="NCBIfam" id="TIGR00419">
    <property type="entry name" value="tim"/>
    <property type="match status" value="1"/>
</dbReference>
<evidence type="ECO:0000313" key="11">
    <source>
        <dbReference type="Proteomes" id="UP000552700"/>
    </source>
</evidence>
<feature type="binding site" evidence="8">
    <location>
        <position position="169"/>
    </location>
    <ligand>
        <name>substrate</name>
    </ligand>
</feature>
<dbReference type="UniPathway" id="UPA00109">
    <property type="reaction ID" value="UER00189"/>
</dbReference>
<comment type="function">
    <text evidence="8">Involved in the gluconeogenesis. Catalyzes stereospecifically the conversion of dihydroxyacetone phosphate (DHAP) to D-glyceraldehyde-3-phosphate (G3P).</text>
</comment>
<keyword evidence="11" id="KW-1185">Reference proteome</keyword>
<proteinExistence type="inferred from homology"/>
<comment type="subcellular location">
    <subcellularLocation>
        <location evidence="8 9">Cytoplasm</location>
    </subcellularLocation>
</comment>
<keyword evidence="7 8" id="KW-0413">Isomerase</keyword>
<comment type="pathway">
    <text evidence="2">Carbohydrate metabolism; erythritol degradation.</text>
</comment>
<dbReference type="PROSITE" id="PS51440">
    <property type="entry name" value="TIM_2"/>
    <property type="match status" value="1"/>
</dbReference>
<comment type="pathway">
    <text evidence="8 9">Carbohydrate biosynthesis; gluconeogenesis.</text>
</comment>
<keyword evidence="4 8" id="KW-0312">Gluconeogenesis</keyword>
<comment type="subunit">
    <text evidence="8 9">Homodimer.</text>
</comment>
<keyword evidence="6 8" id="KW-0324">Glycolysis</keyword>
<dbReference type="InterPro" id="IPR000652">
    <property type="entry name" value="Triosephosphate_isomerase"/>
</dbReference>
<dbReference type="GO" id="GO:0019563">
    <property type="term" value="P:glycerol catabolic process"/>
    <property type="evidence" value="ECO:0007669"/>
    <property type="project" value="TreeGrafter"/>
</dbReference>
<dbReference type="RefSeq" id="WP_184076921.1">
    <property type="nucleotide sequence ID" value="NZ_JACIJP010000001.1"/>
</dbReference>
<dbReference type="Proteomes" id="UP000552700">
    <property type="component" value="Unassembled WGS sequence"/>
</dbReference>
<sequence length="250" mass="25317">MTRKMLVAGNWKMNGLRAHLADIAAIGDAAKAHPGVEVGLYVPATLITAAAERADGIFVGAQDCHAKSTGAHTGCLGAAMLGEAGATSVIVGHSERRTDQHESDADIAAKALAARAEDLSVVLCVGESLETRDSGSAVSFVLDQLLASLPEGAAADWLSIAYEPIWAIGTGRIPTMEQIAEMHGAIRGALAARLGAETAAAMRILYGGSVNAGNAADIFTLEDVDGGLVGGASLKAETFGPIITAADAAS</sequence>
<dbReference type="InterPro" id="IPR013785">
    <property type="entry name" value="Aldolase_TIM"/>
</dbReference>
<dbReference type="InterPro" id="IPR022896">
    <property type="entry name" value="TrioseP_Isoase_bac/euk"/>
</dbReference>
<dbReference type="GO" id="GO:0046166">
    <property type="term" value="P:glyceraldehyde-3-phosphate biosynthetic process"/>
    <property type="evidence" value="ECO:0007669"/>
    <property type="project" value="TreeGrafter"/>
</dbReference>
<dbReference type="HAMAP" id="MF_00147_B">
    <property type="entry name" value="TIM_B"/>
    <property type="match status" value="1"/>
</dbReference>
<feature type="binding site" evidence="8">
    <location>
        <begin position="230"/>
        <end position="231"/>
    </location>
    <ligand>
        <name>substrate</name>
    </ligand>
</feature>
<dbReference type="PROSITE" id="PS00171">
    <property type="entry name" value="TIM_1"/>
    <property type="match status" value="1"/>
</dbReference>
<dbReference type="PANTHER" id="PTHR21139">
    <property type="entry name" value="TRIOSEPHOSPHATE ISOMERASE"/>
    <property type="match status" value="1"/>
</dbReference>
<comment type="pathway">
    <text evidence="8 9">Carbohydrate degradation; glycolysis; D-glyceraldehyde 3-phosphate from glycerone phosphate: step 1/1.</text>
</comment>
<dbReference type="GO" id="GO:0006096">
    <property type="term" value="P:glycolytic process"/>
    <property type="evidence" value="ECO:0007669"/>
    <property type="project" value="UniProtKB-UniRule"/>
</dbReference>
<dbReference type="SUPFAM" id="SSF51351">
    <property type="entry name" value="Triosephosphate isomerase (TIM)"/>
    <property type="match status" value="1"/>
</dbReference>
<evidence type="ECO:0000256" key="8">
    <source>
        <dbReference type="HAMAP-Rule" id="MF_00147"/>
    </source>
</evidence>
<reference evidence="10 11" key="1">
    <citation type="submission" date="2020-08" db="EMBL/GenBank/DDBJ databases">
        <title>Genomic Encyclopedia of Type Strains, Phase IV (KMG-IV): sequencing the most valuable type-strain genomes for metagenomic binning, comparative biology and taxonomic classification.</title>
        <authorList>
            <person name="Goeker M."/>
        </authorList>
    </citation>
    <scope>NUCLEOTIDE SEQUENCE [LARGE SCALE GENOMIC DNA]</scope>
    <source>
        <strain evidence="10 11">DSM 102255</strain>
    </source>
</reference>
<dbReference type="CDD" id="cd00311">
    <property type="entry name" value="TIM"/>
    <property type="match status" value="1"/>
</dbReference>
<evidence type="ECO:0000256" key="4">
    <source>
        <dbReference type="ARBA" id="ARBA00022432"/>
    </source>
</evidence>
<dbReference type="InterPro" id="IPR035990">
    <property type="entry name" value="TIM_sf"/>
</dbReference>
<evidence type="ECO:0000256" key="2">
    <source>
        <dbReference type="ARBA" id="ARBA00004939"/>
    </source>
</evidence>
<dbReference type="UniPathway" id="UPA00138"/>
<feature type="binding site" evidence="8">
    <location>
        <position position="209"/>
    </location>
    <ligand>
        <name>substrate</name>
    </ligand>
</feature>
<evidence type="ECO:0000256" key="5">
    <source>
        <dbReference type="ARBA" id="ARBA00022490"/>
    </source>
</evidence>
<feature type="active site" description="Proton acceptor" evidence="8">
    <location>
        <position position="163"/>
    </location>
</feature>
<dbReference type="EC" id="5.3.1.1" evidence="8 9"/>
<evidence type="ECO:0000256" key="7">
    <source>
        <dbReference type="ARBA" id="ARBA00023235"/>
    </source>
</evidence>
<dbReference type="GO" id="GO:0005829">
    <property type="term" value="C:cytosol"/>
    <property type="evidence" value="ECO:0007669"/>
    <property type="project" value="TreeGrafter"/>
</dbReference>
<dbReference type="UniPathway" id="UPA01066"/>
<evidence type="ECO:0000256" key="6">
    <source>
        <dbReference type="ARBA" id="ARBA00023152"/>
    </source>
</evidence>
<feature type="binding site" evidence="8">
    <location>
        <begin position="10"/>
        <end position="12"/>
    </location>
    <ligand>
        <name>substrate</name>
    </ligand>
</feature>
<name>A0A841J1V2_9SPHN</name>
<comment type="caution">
    <text evidence="10">The sequence shown here is derived from an EMBL/GenBank/DDBJ whole genome shotgun (WGS) entry which is preliminary data.</text>
</comment>
<evidence type="ECO:0000256" key="1">
    <source>
        <dbReference type="ARBA" id="ARBA00000148"/>
    </source>
</evidence>
<gene>
    <name evidence="8" type="primary">tpiA</name>
    <name evidence="10" type="ORF">FHS92_000332</name>
</gene>
<dbReference type="PANTHER" id="PTHR21139:SF42">
    <property type="entry name" value="TRIOSEPHOSPHATE ISOMERASE"/>
    <property type="match status" value="1"/>
</dbReference>
<evidence type="ECO:0000313" key="10">
    <source>
        <dbReference type="EMBL" id="MBB6122625.1"/>
    </source>
</evidence>
<comment type="similarity">
    <text evidence="3 8 9">Belongs to the triosephosphate isomerase family.</text>
</comment>
<dbReference type="Gene3D" id="3.20.20.70">
    <property type="entry name" value="Aldolase class I"/>
    <property type="match status" value="1"/>
</dbReference>
<organism evidence="10 11">
    <name type="scientific">Sphingobium subterraneum</name>
    <dbReference type="NCBI Taxonomy" id="627688"/>
    <lineage>
        <taxon>Bacteria</taxon>
        <taxon>Pseudomonadati</taxon>
        <taxon>Pseudomonadota</taxon>
        <taxon>Alphaproteobacteria</taxon>
        <taxon>Sphingomonadales</taxon>
        <taxon>Sphingomonadaceae</taxon>
        <taxon>Sphingobium</taxon>
    </lineage>
</organism>
<dbReference type="EMBL" id="JACIJP010000001">
    <property type="protein sequence ID" value="MBB6122625.1"/>
    <property type="molecule type" value="Genomic_DNA"/>
</dbReference>
<comment type="catalytic activity">
    <reaction evidence="8 9">
        <text>D-glyceraldehyde 3-phosphate = dihydroxyacetone phosphate</text>
        <dbReference type="Rhea" id="RHEA:18585"/>
        <dbReference type="ChEBI" id="CHEBI:57642"/>
        <dbReference type="ChEBI" id="CHEBI:59776"/>
        <dbReference type="EC" id="5.3.1.1"/>
    </reaction>
</comment>
<protein>
    <recommendedName>
        <fullName evidence="8 9">Triosephosphate isomerase</fullName>
        <shortName evidence="8">TIM</shortName>
        <shortName evidence="8">TPI</shortName>
        <ecNumber evidence="8 9">5.3.1.1</ecNumber>
    </recommendedName>
    <alternativeName>
        <fullName evidence="8">Triose-phosphate isomerase</fullName>
    </alternativeName>
</protein>
<evidence type="ECO:0000256" key="3">
    <source>
        <dbReference type="ARBA" id="ARBA00007422"/>
    </source>
</evidence>
<dbReference type="GO" id="GO:0004807">
    <property type="term" value="F:triose-phosphate isomerase activity"/>
    <property type="evidence" value="ECO:0007669"/>
    <property type="project" value="UniProtKB-UniRule"/>
</dbReference>
<dbReference type="InterPro" id="IPR020861">
    <property type="entry name" value="Triosephosphate_isomerase_AS"/>
</dbReference>